<dbReference type="AlphaFoldDB" id="A0A9P8Q776"/>
<comment type="caution">
    <text evidence="1">The sequence shown here is derived from an EMBL/GenBank/DDBJ whole genome shotgun (WGS) entry which is preliminary data.</text>
</comment>
<sequence>MDMLRTDRKMNPLQKPSIVPEDVRAQMFFNRFQDIFNSAYDEQVDELGRPRDGTGSLPGGIHTSAELMRRLRIFY</sequence>
<keyword evidence="2" id="KW-1185">Reference proteome</keyword>
<protein>
    <submittedName>
        <fullName evidence="1">Uncharacterized protein</fullName>
    </submittedName>
</protein>
<dbReference type="EMBL" id="JAEUBG010002687">
    <property type="protein sequence ID" value="KAH3684159.1"/>
    <property type="molecule type" value="Genomic_DNA"/>
</dbReference>
<reference evidence="1" key="2">
    <citation type="submission" date="2021-01" db="EMBL/GenBank/DDBJ databases">
        <authorList>
            <person name="Schikora-Tamarit M.A."/>
        </authorList>
    </citation>
    <scope>NUCLEOTIDE SEQUENCE</scope>
    <source>
        <strain evidence="1">CBS2887</strain>
    </source>
</reference>
<accession>A0A9P8Q776</accession>
<name>A0A9P8Q776_WICPI</name>
<organism evidence="1 2">
    <name type="scientific">Wickerhamomyces pijperi</name>
    <name type="common">Yeast</name>
    <name type="synonym">Pichia pijperi</name>
    <dbReference type="NCBI Taxonomy" id="599730"/>
    <lineage>
        <taxon>Eukaryota</taxon>
        <taxon>Fungi</taxon>
        <taxon>Dikarya</taxon>
        <taxon>Ascomycota</taxon>
        <taxon>Saccharomycotina</taxon>
        <taxon>Saccharomycetes</taxon>
        <taxon>Phaffomycetales</taxon>
        <taxon>Wickerhamomycetaceae</taxon>
        <taxon>Wickerhamomyces</taxon>
    </lineage>
</organism>
<gene>
    <name evidence="1" type="ORF">WICPIJ_004889</name>
</gene>
<evidence type="ECO:0000313" key="2">
    <source>
        <dbReference type="Proteomes" id="UP000774326"/>
    </source>
</evidence>
<reference evidence="1" key="1">
    <citation type="journal article" date="2021" name="Open Biol.">
        <title>Shared evolutionary footprints suggest mitochondrial oxidative damage underlies multiple complex I losses in fungi.</title>
        <authorList>
            <person name="Schikora-Tamarit M.A."/>
            <person name="Marcet-Houben M."/>
            <person name="Nosek J."/>
            <person name="Gabaldon T."/>
        </authorList>
    </citation>
    <scope>NUCLEOTIDE SEQUENCE</scope>
    <source>
        <strain evidence="1">CBS2887</strain>
    </source>
</reference>
<proteinExistence type="predicted"/>
<dbReference type="Proteomes" id="UP000774326">
    <property type="component" value="Unassembled WGS sequence"/>
</dbReference>
<evidence type="ECO:0000313" key="1">
    <source>
        <dbReference type="EMBL" id="KAH3684159.1"/>
    </source>
</evidence>